<organism evidence="2 3">
    <name type="scientific">Pyxidicoccus parkwayensis</name>
    <dbReference type="NCBI Taxonomy" id="2813578"/>
    <lineage>
        <taxon>Bacteria</taxon>
        <taxon>Pseudomonadati</taxon>
        <taxon>Myxococcota</taxon>
        <taxon>Myxococcia</taxon>
        <taxon>Myxococcales</taxon>
        <taxon>Cystobacterineae</taxon>
        <taxon>Myxococcaceae</taxon>
        <taxon>Pyxidicoccus</taxon>
    </lineage>
</organism>
<dbReference type="EMBL" id="CP071090">
    <property type="protein sequence ID" value="QSQ24454.1"/>
    <property type="molecule type" value="Genomic_DNA"/>
</dbReference>
<evidence type="ECO:0000313" key="3">
    <source>
        <dbReference type="Proteomes" id="UP000662747"/>
    </source>
</evidence>
<keyword evidence="3" id="KW-1185">Reference proteome</keyword>
<evidence type="ECO:0000256" key="1">
    <source>
        <dbReference type="SAM" id="SignalP"/>
    </source>
</evidence>
<dbReference type="RefSeq" id="WP_206726017.1">
    <property type="nucleotide sequence ID" value="NZ_CP071090.1"/>
</dbReference>
<keyword evidence="1" id="KW-0732">Signal</keyword>
<evidence type="ECO:0000313" key="2">
    <source>
        <dbReference type="EMBL" id="QSQ24454.1"/>
    </source>
</evidence>
<feature type="signal peptide" evidence="1">
    <location>
        <begin position="1"/>
        <end position="19"/>
    </location>
</feature>
<feature type="chain" id="PRO_5046169784" evidence="1">
    <location>
        <begin position="20"/>
        <end position="68"/>
    </location>
</feature>
<reference evidence="2 3" key="1">
    <citation type="submission" date="2021-02" db="EMBL/GenBank/DDBJ databases">
        <title>De Novo genome assembly of isolated myxobacteria.</title>
        <authorList>
            <person name="Stevens D.C."/>
        </authorList>
    </citation>
    <scope>NUCLEOTIDE SEQUENCE [LARGE SCALE GENOMIC DNA]</scope>
    <source>
        <strain evidence="3">SCPEA02</strain>
    </source>
</reference>
<protein>
    <submittedName>
        <fullName evidence="2">Uncharacterized protein</fullName>
    </submittedName>
</protein>
<sequence length="68" mass="6950">MKKTLMMGLLGMLLGVATAVGSATLGSEETAARPCCSGCGQDDCSQCAGNPTCESACFRCWGICDFSC</sequence>
<dbReference type="Proteomes" id="UP000662747">
    <property type="component" value="Chromosome"/>
</dbReference>
<gene>
    <name evidence="2" type="ORF">JY651_05745</name>
</gene>
<accession>A0ABX7P278</accession>
<name>A0ABX7P278_9BACT</name>
<proteinExistence type="predicted"/>